<dbReference type="Gene3D" id="3.40.50.1820">
    <property type="entry name" value="alpha/beta hydrolase"/>
    <property type="match status" value="1"/>
</dbReference>
<dbReference type="Proteomes" id="UP000176700">
    <property type="component" value="Unassembled WGS sequence"/>
</dbReference>
<evidence type="ECO:0000313" key="3">
    <source>
        <dbReference type="Proteomes" id="UP000176700"/>
    </source>
</evidence>
<dbReference type="Pfam" id="PF00326">
    <property type="entry name" value="Peptidase_S9"/>
    <property type="match status" value="1"/>
</dbReference>
<comment type="caution">
    <text evidence="2">The sequence shown here is derived from an EMBL/GenBank/DDBJ whole genome shotgun (WGS) entry which is preliminary data.</text>
</comment>
<proteinExistence type="predicted"/>
<reference evidence="2 3" key="1">
    <citation type="journal article" date="2016" name="Nat. Commun.">
        <title>Thousands of microbial genomes shed light on interconnected biogeochemical processes in an aquifer system.</title>
        <authorList>
            <person name="Anantharaman K."/>
            <person name="Brown C.T."/>
            <person name="Hug L.A."/>
            <person name="Sharon I."/>
            <person name="Castelle C.J."/>
            <person name="Probst A.J."/>
            <person name="Thomas B.C."/>
            <person name="Singh A."/>
            <person name="Wilkins M.J."/>
            <person name="Karaoz U."/>
            <person name="Brodie E.L."/>
            <person name="Williams K.H."/>
            <person name="Hubbard S.S."/>
            <person name="Banfield J.F."/>
        </authorList>
    </citation>
    <scope>NUCLEOTIDE SEQUENCE [LARGE SCALE GENOMIC DNA]</scope>
</reference>
<dbReference type="InterPro" id="IPR029058">
    <property type="entry name" value="AB_hydrolase_fold"/>
</dbReference>
<dbReference type="InterPro" id="IPR001375">
    <property type="entry name" value="Peptidase_S9_cat"/>
</dbReference>
<sequence>MHTLRTRFKKDIVAEFLPPSGSQASHSYKERVVIFCDGLPSVPSKRSLLEFFSKKGYWVFHPRYRGTWESGGRFLKKSPHEDILDVISALSGGFRDFWSNKKYTVRPDHLYVIGSSFGGTAAILASGDPRVTKAVAIAPVVDWTRKSRAEPIDWLAKFTKRAFGQGYRFSHSDWRKLEGGKFYNPFGMIERINGTKLLIIHANDDDVVSFKPVKTFAKHTGCTFVPVKKGGHLSSSILLKKRFYRRFQEFIKKKM</sequence>
<gene>
    <name evidence="2" type="ORF">A2W41_02005</name>
</gene>
<dbReference type="AlphaFoldDB" id="A0A1G2FXS0"/>
<accession>A0A1G2FXS0</accession>
<evidence type="ECO:0000259" key="1">
    <source>
        <dbReference type="Pfam" id="PF00326"/>
    </source>
</evidence>
<dbReference type="SUPFAM" id="SSF53474">
    <property type="entry name" value="alpha/beta-Hydrolases"/>
    <property type="match status" value="1"/>
</dbReference>
<name>A0A1G2FXS0_9BACT</name>
<protein>
    <recommendedName>
        <fullName evidence="1">Peptidase S9 prolyl oligopeptidase catalytic domain-containing protein</fullName>
    </recommendedName>
</protein>
<evidence type="ECO:0000313" key="2">
    <source>
        <dbReference type="EMBL" id="OGZ42875.1"/>
    </source>
</evidence>
<feature type="domain" description="Peptidase S9 prolyl oligopeptidase catalytic" evidence="1">
    <location>
        <begin position="48"/>
        <end position="253"/>
    </location>
</feature>
<dbReference type="GO" id="GO:0008236">
    <property type="term" value="F:serine-type peptidase activity"/>
    <property type="evidence" value="ECO:0007669"/>
    <property type="project" value="InterPro"/>
</dbReference>
<dbReference type="GO" id="GO:0006508">
    <property type="term" value="P:proteolysis"/>
    <property type="evidence" value="ECO:0007669"/>
    <property type="project" value="InterPro"/>
</dbReference>
<dbReference type="EMBL" id="MHNI01000012">
    <property type="protein sequence ID" value="OGZ42875.1"/>
    <property type="molecule type" value="Genomic_DNA"/>
</dbReference>
<organism evidence="2 3">
    <name type="scientific">Candidatus Ryanbacteria bacterium RIFCSPHIGHO2_01_45_13</name>
    <dbReference type="NCBI Taxonomy" id="1802112"/>
    <lineage>
        <taxon>Bacteria</taxon>
        <taxon>Candidatus Ryaniibacteriota</taxon>
    </lineage>
</organism>